<dbReference type="NCBIfam" id="TIGR04089">
    <property type="entry name" value="exp_by_SipW_III"/>
    <property type="match status" value="1"/>
</dbReference>
<feature type="chain" id="PRO_5047124054" description="Alternate-type signal peptide domain-containing protein" evidence="1">
    <location>
        <begin position="23"/>
        <end position="183"/>
    </location>
</feature>
<reference evidence="3" key="1">
    <citation type="journal article" date="2019" name="Int. J. Syst. Evol. Microbiol.">
        <title>The Global Catalogue of Microorganisms (GCM) 10K type strain sequencing project: providing services to taxonomists for standard genome sequencing and annotation.</title>
        <authorList>
            <consortium name="The Broad Institute Genomics Platform"/>
            <consortium name="The Broad Institute Genome Sequencing Center for Infectious Disease"/>
            <person name="Wu L."/>
            <person name="Ma J."/>
        </authorList>
    </citation>
    <scope>NUCLEOTIDE SEQUENCE [LARGE SCALE GENOMIC DNA]</scope>
    <source>
        <strain evidence="3">CGMCC 1.3685</strain>
    </source>
</reference>
<proteinExistence type="predicted"/>
<dbReference type="Proteomes" id="UP000606115">
    <property type="component" value="Unassembled WGS sequence"/>
</dbReference>
<protein>
    <recommendedName>
        <fullName evidence="4">Alternate-type signal peptide domain-containing protein</fullName>
    </recommendedName>
</protein>
<dbReference type="InterPro" id="IPR023833">
    <property type="entry name" value="Signal_pept_SipW-depend-type"/>
</dbReference>
<dbReference type="EMBL" id="BMKX01000001">
    <property type="protein sequence ID" value="GGJ49071.1"/>
    <property type="molecule type" value="Genomic_DNA"/>
</dbReference>
<evidence type="ECO:0000313" key="2">
    <source>
        <dbReference type="EMBL" id="GGJ49071.1"/>
    </source>
</evidence>
<keyword evidence="1" id="KW-0732">Signal</keyword>
<dbReference type="NCBIfam" id="TIGR04088">
    <property type="entry name" value="cognate_SipW"/>
    <property type="match status" value="1"/>
</dbReference>
<evidence type="ECO:0000313" key="3">
    <source>
        <dbReference type="Proteomes" id="UP000606115"/>
    </source>
</evidence>
<sequence>MKKTTKATIAAVAAGTLLIGGAGTLALWQAEDNVDAGTVTTGHLELTTDGEGVWTDASPDASTTTFDLVTDNIVPGDTVEFNQTVTIDAEGKNIQGALTVGTVGAVPADLETYVTIALDVDASAEGITEAGGVLTFAAPGVYEVPVSITVTFDEGAVGTTPNTTMDEPIDLTQLTLTLDQIRS</sequence>
<comment type="caution">
    <text evidence="2">The sequence shown here is derived from an EMBL/GenBank/DDBJ whole genome shotgun (WGS) entry which is preliminary data.</text>
</comment>
<evidence type="ECO:0000256" key="1">
    <source>
        <dbReference type="SAM" id="SignalP"/>
    </source>
</evidence>
<organism evidence="2 3">
    <name type="scientific">Glutamicibacter ardleyensis</name>
    <dbReference type="NCBI Taxonomy" id="225894"/>
    <lineage>
        <taxon>Bacteria</taxon>
        <taxon>Bacillati</taxon>
        <taxon>Actinomycetota</taxon>
        <taxon>Actinomycetes</taxon>
        <taxon>Micrococcales</taxon>
        <taxon>Micrococcaceae</taxon>
        <taxon>Glutamicibacter</taxon>
    </lineage>
</organism>
<feature type="signal peptide" evidence="1">
    <location>
        <begin position="1"/>
        <end position="22"/>
    </location>
</feature>
<dbReference type="InterPro" id="IPR024006">
    <property type="entry name" value="Alt_signal_exp_actinobact"/>
</dbReference>
<evidence type="ECO:0008006" key="4">
    <source>
        <dbReference type="Google" id="ProtNLM"/>
    </source>
</evidence>
<accession>A0ABQ2D9G4</accession>
<dbReference type="RefSeq" id="WP_188683348.1">
    <property type="nucleotide sequence ID" value="NZ_BMKX01000001.1"/>
</dbReference>
<name>A0ABQ2D9G4_9MICC</name>
<gene>
    <name evidence="2" type="ORF">GCM10007173_04560</name>
</gene>
<dbReference type="GeneID" id="303302859"/>
<keyword evidence="3" id="KW-1185">Reference proteome</keyword>